<dbReference type="GO" id="GO:0000155">
    <property type="term" value="F:phosphorelay sensor kinase activity"/>
    <property type="evidence" value="ECO:0007669"/>
    <property type="project" value="InterPro"/>
</dbReference>
<feature type="transmembrane region" description="Helical" evidence="2">
    <location>
        <begin position="72"/>
        <end position="93"/>
    </location>
</feature>
<dbReference type="OrthoDB" id="9792992at2"/>
<name>A0A1H7SR02_OLID1</name>
<evidence type="ECO:0000313" key="5">
    <source>
        <dbReference type="Proteomes" id="UP000199421"/>
    </source>
</evidence>
<dbReference type="Pfam" id="PF06580">
    <property type="entry name" value="His_kinase"/>
    <property type="match status" value="1"/>
</dbReference>
<evidence type="ECO:0000259" key="3">
    <source>
        <dbReference type="Pfam" id="PF06580"/>
    </source>
</evidence>
<keyword evidence="5" id="KW-1185">Reference proteome</keyword>
<dbReference type="Proteomes" id="UP000199421">
    <property type="component" value="Unassembled WGS sequence"/>
</dbReference>
<proteinExistence type="predicted"/>
<reference evidence="5" key="1">
    <citation type="submission" date="2016-10" db="EMBL/GenBank/DDBJ databases">
        <authorList>
            <person name="Varghese N."/>
            <person name="Submissions S."/>
        </authorList>
    </citation>
    <scope>NUCLEOTIDE SEQUENCE [LARGE SCALE GENOMIC DNA]</scope>
    <source>
        <strain evidence="5">DSM 18733</strain>
    </source>
</reference>
<sequence>MNTLYKRRVNLRSHLVTWSTFILYETVILGLFMGHFLYIGDYVIHYAHNIALFYFHAHVVLYITLRRKFIPVWTMPFVVVLEIVLYLLILYIIDSIAAKFPLVFGMGEVVIDRPYLLKYIWRALYFIGFSTGYYFLITFLKEKERATTLEKQQLNQIIEQQKIEKELTKAQNAYLRAQINPHFLFNTLNFIYNKTRKTAPVAADAILTLSAMMRYAVETSEEKGHIFIGEEIEQVHNLIHLHKLRQNEQIYFEVQVQQGVQKLGIIPLVLITLAENIFKHGNLSLKGHPALIRIYITENILHIETDNLINSIHNTSGLSKGLENIEKRLHSTYLDAANFLYMTAAHNHFKTHVMIKLEALSVFALPAGASGDTDR</sequence>
<organism evidence="4 5">
    <name type="scientific">Olivibacter domesticus</name>
    <name type="common">Pseudosphingobacterium domesticum</name>
    <dbReference type="NCBI Taxonomy" id="407022"/>
    <lineage>
        <taxon>Bacteria</taxon>
        <taxon>Pseudomonadati</taxon>
        <taxon>Bacteroidota</taxon>
        <taxon>Sphingobacteriia</taxon>
        <taxon>Sphingobacteriales</taxon>
        <taxon>Sphingobacteriaceae</taxon>
        <taxon>Olivibacter</taxon>
    </lineage>
</organism>
<dbReference type="EMBL" id="FOAF01000003">
    <property type="protein sequence ID" value="SEL74878.1"/>
    <property type="molecule type" value="Genomic_DNA"/>
</dbReference>
<feature type="domain" description="Signal transduction histidine kinase internal region" evidence="3">
    <location>
        <begin position="171"/>
        <end position="249"/>
    </location>
</feature>
<dbReference type="RefSeq" id="WP_093326465.1">
    <property type="nucleotide sequence ID" value="NZ_FOAF01000003.1"/>
</dbReference>
<dbReference type="InterPro" id="IPR010559">
    <property type="entry name" value="Sig_transdc_His_kin_internal"/>
</dbReference>
<dbReference type="AlphaFoldDB" id="A0A1H7SR02"/>
<feature type="transmembrane region" description="Helical" evidence="2">
    <location>
        <begin position="46"/>
        <end position="65"/>
    </location>
</feature>
<protein>
    <submittedName>
        <fullName evidence="4">Histidine kinase</fullName>
    </submittedName>
</protein>
<dbReference type="GO" id="GO:0016020">
    <property type="term" value="C:membrane"/>
    <property type="evidence" value="ECO:0007669"/>
    <property type="project" value="InterPro"/>
</dbReference>
<evidence type="ECO:0000256" key="1">
    <source>
        <dbReference type="SAM" id="Coils"/>
    </source>
</evidence>
<dbReference type="PANTHER" id="PTHR34220">
    <property type="entry name" value="SENSOR HISTIDINE KINASE YPDA"/>
    <property type="match status" value="1"/>
</dbReference>
<keyword evidence="2" id="KW-0812">Transmembrane</keyword>
<keyword evidence="4" id="KW-0418">Kinase</keyword>
<keyword evidence="2" id="KW-0472">Membrane</keyword>
<keyword evidence="2" id="KW-1133">Transmembrane helix</keyword>
<dbReference type="STRING" id="407022.SAMN05661044_03332"/>
<accession>A0A1H7SR02</accession>
<gene>
    <name evidence="4" type="ORF">SAMN05661044_03332</name>
</gene>
<dbReference type="InterPro" id="IPR050640">
    <property type="entry name" value="Bact_2-comp_sensor_kinase"/>
</dbReference>
<keyword evidence="4" id="KW-0808">Transferase</keyword>
<evidence type="ECO:0000313" key="4">
    <source>
        <dbReference type="EMBL" id="SEL74878.1"/>
    </source>
</evidence>
<keyword evidence="1" id="KW-0175">Coiled coil</keyword>
<dbReference type="PANTHER" id="PTHR34220:SF7">
    <property type="entry name" value="SENSOR HISTIDINE KINASE YPDA"/>
    <property type="match status" value="1"/>
</dbReference>
<feature type="transmembrane region" description="Helical" evidence="2">
    <location>
        <begin position="21"/>
        <end position="40"/>
    </location>
</feature>
<feature type="transmembrane region" description="Helical" evidence="2">
    <location>
        <begin position="119"/>
        <end position="140"/>
    </location>
</feature>
<evidence type="ECO:0000256" key="2">
    <source>
        <dbReference type="SAM" id="Phobius"/>
    </source>
</evidence>
<feature type="coiled-coil region" evidence="1">
    <location>
        <begin position="151"/>
        <end position="180"/>
    </location>
</feature>